<reference evidence="18 19" key="1">
    <citation type="journal article" date="2016" name="Infect. Genet. Evol.">
        <title>First genetic characterization of rotavirus C in Russia.</title>
        <authorList>
            <person name="Zhirakovskaia E."/>
            <person name="Tikunov A."/>
            <person name="Klemesheva V."/>
            <person name="Loginovskikh N."/>
            <person name="Netesov S."/>
            <person name="Tikunova N."/>
        </authorList>
    </citation>
    <scope>NUCLEOTIDE SEQUENCE [LARGE SCALE GENOMIC DNA]</scope>
    <source>
        <strain evidence="18">RVC/Human-wt/RUS/Novosibirsk/Nsk08-3414/2008</strain>
    </source>
</reference>
<dbReference type="Pfam" id="PF17477">
    <property type="entry name" value="Rota_VP4_MID"/>
    <property type="match status" value="1"/>
</dbReference>
<feature type="domain" description="Rotavirus VP4 helical" evidence="17">
    <location>
        <begin position="497"/>
        <end position="744"/>
    </location>
</feature>
<keyword evidence="10 15" id="KW-1043">Host membrane</keyword>
<keyword evidence="8 15" id="KW-1161">Viral attachment to host cell</keyword>
<comment type="similarity">
    <text evidence="15">Belongs to the rotavirus VP4 family.</text>
</comment>
<dbReference type="GO" id="GO:0019062">
    <property type="term" value="P:virion attachment to host cell"/>
    <property type="evidence" value="ECO:0007669"/>
    <property type="project" value="UniProtKB-UniRule"/>
</dbReference>
<keyword evidence="5 15" id="KW-1162">Viral penetration into host cytoplasm</keyword>
<keyword evidence="4 15" id="KW-0945">Host-virus interaction</keyword>
<evidence type="ECO:0000256" key="5">
    <source>
        <dbReference type="ARBA" id="ARBA00022595"/>
    </source>
</evidence>
<feature type="chain" id="PRO_5023414517" description="Outer capsid protein VP5*" evidence="15">
    <location>
        <begin position="248"/>
        <end position="744"/>
    </location>
</feature>
<evidence type="ECO:0000256" key="8">
    <source>
        <dbReference type="ARBA" id="ARBA00022804"/>
    </source>
</evidence>
<dbReference type="InterPro" id="IPR038017">
    <property type="entry name" value="Rota_VP4_MID_sf"/>
</dbReference>
<evidence type="ECO:0000256" key="10">
    <source>
        <dbReference type="ARBA" id="ARBA00022870"/>
    </source>
</evidence>
<organism evidence="18 19">
    <name type="scientific">Human rotavirus C</name>
    <dbReference type="NCBI Taxonomy" id="10943"/>
    <lineage>
        <taxon>Viruses</taxon>
        <taxon>Riboviria</taxon>
        <taxon>Orthornavirae</taxon>
        <taxon>Duplornaviricota</taxon>
        <taxon>Resentoviricetes</taxon>
        <taxon>Reovirales</taxon>
        <taxon>Sedoreoviridae</taxon>
        <taxon>Rotavirus</taxon>
        <taxon>Rotavirus tritogastroenteritidis</taxon>
        <taxon>Rotavirus C</taxon>
    </lineage>
</organism>
<feature type="site" description="Cleavage" evidence="15">
    <location>
        <begin position="231"/>
        <end position="232"/>
    </location>
</feature>
<keyword evidence="3 15" id="KW-0167">Capsid protein</keyword>
<evidence type="ECO:0000313" key="19">
    <source>
        <dbReference type="Proteomes" id="UP000124545"/>
    </source>
</evidence>
<comment type="domain">
    <text evidence="15">Outer capsid protein VP4: The VP4 spike is divided into a foot, a stalk and body, and a head.</text>
</comment>
<dbReference type="InterPro" id="IPR035330">
    <property type="entry name" value="Rota_VP4_MID"/>
</dbReference>
<dbReference type="InterPro" id="IPR042546">
    <property type="entry name" value="Rota_A_VP4"/>
</dbReference>
<comment type="function">
    <text evidence="15">Outer capsid protein VP8*: Forms the head of the spikes and mediates the recognition of specific host cell surface glycans. It is the viral hemagglutinin and an important target of neutralizing antibodies.</text>
</comment>
<keyword evidence="2 15" id="KW-0348">Hemagglutinin</keyword>
<evidence type="ECO:0000256" key="9">
    <source>
        <dbReference type="ARBA" id="ARBA00022844"/>
    </source>
</evidence>
<comment type="subcellular location">
    <molecule>Outer capsid protein VP5*</molecule>
    <subcellularLocation>
        <location evidence="15">Virion</location>
    </subcellularLocation>
    <text evidence="15">Outer capsid protein.</text>
</comment>
<evidence type="ECO:0000256" key="7">
    <source>
        <dbReference type="ARBA" id="ARBA00022770"/>
    </source>
</evidence>
<evidence type="ECO:0000256" key="4">
    <source>
        <dbReference type="ARBA" id="ARBA00022581"/>
    </source>
</evidence>
<comment type="subcellular location">
    <molecule>Outer capsid protein VP4</molecule>
    <subcellularLocation>
        <location evidence="15">Virion</location>
    </subcellularLocation>
    <subcellularLocation>
        <location evidence="15">Host rough endoplasmic reticulum</location>
    </subcellularLocation>
    <subcellularLocation>
        <location evidence="15">Host cell membrane</location>
    </subcellularLocation>
    <subcellularLocation>
        <location evidence="15">Host endoplasmic reticulum-Golgi intermediate compartment</location>
    </subcellularLocation>
    <text evidence="15">The outer layer contains 180 copies of VP4, grouped as 60 dimers. Immature double-layered particles assembled in the cytoplasm bud across the membrane of the endoplasmic reticulum, acquiring during this process a transient lipid membrane that is modified with the ER resident viral glycoproteins NSP4 and VP7; these enveloped particles also contain VP4. As the particles move towards the interior of the ER cisternae, the transient lipid membrane and the non-structural protein NSP4 are lost, while the virus surface proteins VP4 and VP7 rearrange to form the outermost virus protein layer, yielding mature infectious triple-layered particles.</text>
</comment>
<dbReference type="HAMAP" id="MF_04125">
    <property type="entry name" value="Rota_VP4"/>
    <property type="match status" value="1"/>
</dbReference>
<comment type="function">
    <text evidence="15">Outer capsid protein VP4: Spike-forming protein that mediates virion attachment to the host epithelial cell receptors and plays a major role in cell penetration, determination of host range restriction and virulence. Rotavirus attachment and entry into the host cell probably involves multiple sequential contacts between the outer capsid proteins VP4 and VP7, and the cell receptors. It is subsequently lost, together with VP7, following virus entry into the host cell. Following entry into the host cell, low intracellular or intravesicular Ca(2+) concentration probably causes the calcium-stabilized VP7 trimers to dissociate from the virion. This step is probably necessary for the membrane-disrupting entry step and the release of VP4, which is locked onto the virion by VP7.</text>
</comment>
<evidence type="ECO:0000256" key="1">
    <source>
        <dbReference type="ARBA" id="ARBA00022511"/>
    </source>
</evidence>
<dbReference type="GO" id="GO:0039665">
    <property type="term" value="P:permeabilization of host organelle membrane involved in viral entry into host cell"/>
    <property type="evidence" value="ECO:0007669"/>
    <property type="project" value="UniProtKB-UniRule"/>
</dbReference>
<accession>A0A059PWE5</accession>
<keyword evidence="13 15" id="KW-1038">Host endoplasmic reticulum</keyword>
<dbReference type="Proteomes" id="UP000124545">
    <property type="component" value="Genome"/>
</dbReference>
<comment type="subcellular location">
    <molecule>Outer capsid protein VP8*</molecule>
    <subcellularLocation>
        <location evidence="15">Virion</location>
    </subcellularLocation>
    <text evidence="15">Outer capsid protein.</text>
</comment>
<proteinExistence type="inferred from homology"/>
<keyword evidence="15" id="KW-0165">Cleavage on pair of basic residues</keyword>
<feature type="domain" description="Rotavirus VP4 membrane interaction" evidence="16">
    <location>
        <begin position="260"/>
        <end position="486"/>
    </location>
</feature>
<dbReference type="GO" id="GO:0044168">
    <property type="term" value="C:host cell rough endoplasmic reticulum"/>
    <property type="evidence" value="ECO:0007669"/>
    <property type="project" value="UniProtKB-SubCell"/>
</dbReference>
<dbReference type="InterPro" id="IPR035329">
    <property type="entry name" value="VP4_helical"/>
</dbReference>
<evidence type="ECO:0000259" key="16">
    <source>
        <dbReference type="Pfam" id="PF17477"/>
    </source>
</evidence>
<evidence type="ECO:0000256" key="11">
    <source>
        <dbReference type="ARBA" id="ARBA00023054"/>
    </source>
</evidence>
<name>A0A059PWE5_9REOV</name>
<dbReference type="GO" id="GO:0039624">
    <property type="term" value="C:viral outer capsid"/>
    <property type="evidence" value="ECO:0007669"/>
    <property type="project" value="UniProtKB-UniRule"/>
</dbReference>
<evidence type="ECO:0000256" key="2">
    <source>
        <dbReference type="ARBA" id="ARBA00022546"/>
    </source>
</evidence>
<dbReference type="GO" id="GO:0020002">
    <property type="term" value="C:host cell plasma membrane"/>
    <property type="evidence" value="ECO:0007669"/>
    <property type="project" value="UniProtKB-SubCell"/>
</dbReference>
<protein>
    <recommendedName>
        <fullName evidence="15">Outer capsid protein VP4</fullName>
    </recommendedName>
    <alternativeName>
        <fullName evidence="15">Hemagglutinin</fullName>
    </alternativeName>
    <component>
        <recommendedName>
            <fullName evidence="15">Outer capsid protein VP8*</fullName>
        </recommendedName>
    </component>
    <component>
        <recommendedName>
            <fullName evidence="15">Outer capsid protein VP5*</fullName>
        </recommendedName>
    </component>
</protein>
<keyword evidence="7 15" id="KW-1152">Outer capsid protein</keyword>
<feature type="site" description="Cleavage" evidence="15">
    <location>
        <begin position="247"/>
        <end position="248"/>
    </location>
</feature>
<evidence type="ECO:0000256" key="14">
    <source>
        <dbReference type="ARBA" id="ARBA00023296"/>
    </source>
</evidence>
<feature type="chain" id="PRO_5023414518" description="Outer capsid protein VP8*" evidence="15">
    <location>
        <begin position="1"/>
        <end position="231"/>
    </location>
</feature>
<gene>
    <name evidence="18" type="primary">VP4</name>
</gene>
<dbReference type="EMBL" id="KC847040">
    <property type="protein sequence ID" value="AGO58063.2"/>
    <property type="molecule type" value="Genomic_RNA"/>
</dbReference>
<evidence type="ECO:0000256" key="12">
    <source>
        <dbReference type="ARBA" id="ARBA00023136"/>
    </source>
</evidence>
<dbReference type="Pfam" id="PF17478">
    <property type="entry name" value="VP4_helical"/>
    <property type="match status" value="1"/>
</dbReference>
<keyword evidence="1 15" id="KW-1032">Host cell membrane</keyword>
<comment type="subunit">
    <text evidence="15">Outer capsid protein VP4: Homotrimer. VP4 adopts a dimeric appearance above the capsid surface, while forming a trimeric base anchored inside the capsid layer. Only hints of the third molecule are observed above the capsid surface. It probably performs a series of molecular rearrangements during viral entry. Prior to trypsin cleavage, it is flexible. The priming trypsin cleavage triggers its rearrangement into rigid spikes with approximate two-fold symmetry of their protruding parts. After an unknown second triggering event, cleaved VP4 may undergo another rearrangement, in which two VP5* subunits fold back on themselves and join a third subunit to form a tightly associated trimer, shaped like a folded umbrella. Outer capsid protein VP4: Interacts with VP6. Outer capsid protein VP4: Interacts with VP7. Outer capsid protein VP5*: Homotrimer. The trimer is coiled-coil stabilized by its C-terminus, however, its N-terminus, known as antigen domain or 'body', seems to be flexible allowing it to self-associate either as a dimer or a trimer.</text>
</comment>
<feature type="chain" id="PRO_5023414519" description="Outer capsid protein VP4" evidence="15">
    <location>
        <begin position="1"/>
        <end position="744"/>
    </location>
</feature>
<keyword evidence="12 15" id="KW-0472">Membrane</keyword>
<keyword evidence="9 15" id="KW-0946">Virion</keyword>
<dbReference type="Gene3D" id="1.20.5.170">
    <property type="match status" value="1"/>
</dbReference>
<keyword evidence="6 15" id="KW-1173">Viral penetration via permeabilization of host membrane</keyword>
<comment type="PTM">
    <text evidence="15">Outer capsid protein VP4: Proteolytic cleavage by trypsin results in activation of VP4 functions and greatly increases infectivity. The penetration into the host cell is dependent on trypsin treatment of VP4. It produces two peptides, VP5* and VP8* that remain associated with the virion. Cleavage of VP4 by trypsin probably occurs in vivo in the lumen of the intestine prior to infection of enterocytes. Trypsin seems to be incorporated into the three-layered viral particles but remains inactive as long as the viral outer capsid is intact and would only be activated upon the solubilization of the latter.</text>
</comment>
<evidence type="ECO:0000256" key="3">
    <source>
        <dbReference type="ARBA" id="ARBA00022561"/>
    </source>
</evidence>
<evidence type="ECO:0000313" key="18">
    <source>
        <dbReference type="EMBL" id="AGO58063.2"/>
    </source>
</evidence>
<evidence type="ECO:0000256" key="13">
    <source>
        <dbReference type="ARBA" id="ARBA00023184"/>
    </source>
</evidence>
<keyword evidence="14 15" id="KW-1160">Virus entry into host cell</keyword>
<dbReference type="GO" id="GO:0044172">
    <property type="term" value="C:host cell endoplasmic reticulum-Golgi intermediate compartment"/>
    <property type="evidence" value="ECO:0007669"/>
    <property type="project" value="UniProtKB-SubCell"/>
</dbReference>
<evidence type="ECO:0000256" key="15">
    <source>
        <dbReference type="HAMAP-Rule" id="MF_04125"/>
    </source>
</evidence>
<comment type="function">
    <text evidence="15">Outer capsid protein VP5*: Forms the spike 'foot' and 'body' and acts as a membrane permeabilization protein that mediates release of viral particles from endosomal compartments into the cytoplasm. During entry, the part of VP5* that protrudes from the virus folds back on itself and reorganizes from a local dimer to a trimer. This reorganization may be linked to membrane penetration.</text>
</comment>
<keyword evidence="11" id="KW-0175">Coiled coil</keyword>
<evidence type="ECO:0000259" key="17">
    <source>
        <dbReference type="Pfam" id="PF17478"/>
    </source>
</evidence>
<dbReference type="SUPFAM" id="SSF111379">
    <property type="entry name" value="VP4 membrane interaction domain"/>
    <property type="match status" value="1"/>
</dbReference>
<sequence>MASSLYAQLISQNYYSLGNEILSDQQTNKVISDYVDAGNYTYAQLPPTTWGSGSILKSAFSTPEITGPHTNTVIEWSNLINTNTWLLYQKPLNSVRLLKHGPDTYNSNLAAFELWYGKSGTTIASVYYDTITNQNKTHVANSDCLILFWNEGSTQLEKQVVTFNWNVGGILIKPINSSRMKICMSGMENFNNDSFNWENWNHEFPRSNPGININMYTEYFLASSDPYTYLKNLQQPTVKTIDMKMMKKMNDISKLGDGPINVSNIISKDSLWQEVQYVRDITLQCKILSEIVKGGGWGYDYTSVTFKTVNHTYSYTRAGENVNAHVTISFNNVKERAYGGSLPTDFKIGRFDILDTDSYVYIDYWDDSEIFKNMVYVRDVRADIGGFQYSYSSEMSYYFQIPVGSYPGLHSSRLQLVYDKCLLSQQFTDYAALNSLRFIFRVVSTSGWFITTGDINTRRVASGTGFAYSDGHVANTVGTISFISLIPSNPNYQTPIASSSTVRMDLERKINDLRDDFNALASSVALNDILSLAMSPLTFSNLLESVPAITSSVKDVAASVMKKFRNTKMFKKAAKQNYREFVIGDLLEDVTNVARNNNSLNYSDITSAMMVSTTNRLQITDVDTFSEIVSRSADNFISNRSYRMIENNTVHEVTPTRSFSYDIKTLQQRNFDVDKFYKLASQSPVISAIVDFATIKAIRDTYGISNDIIYKLVASDAPTILSFINQDNPLIRNRITNLINQCKL</sequence>
<evidence type="ECO:0000256" key="6">
    <source>
        <dbReference type="ARBA" id="ARBA00022648"/>
    </source>
</evidence>